<dbReference type="PaxDb" id="515619-EUBREC_2981"/>
<dbReference type="Proteomes" id="UP000001477">
    <property type="component" value="Chromosome"/>
</dbReference>
<protein>
    <submittedName>
        <fullName evidence="1">Uncharacterized protein</fullName>
    </submittedName>
</protein>
<proteinExistence type="predicted"/>
<gene>
    <name evidence="1" type="ordered locus">EUBREC_2981</name>
</gene>
<accession>C4ZI72</accession>
<dbReference type="EMBL" id="CP001107">
    <property type="protein sequence ID" value="ACR76709.1"/>
    <property type="molecule type" value="Genomic_DNA"/>
</dbReference>
<evidence type="ECO:0000313" key="2">
    <source>
        <dbReference type="Proteomes" id="UP000001477"/>
    </source>
</evidence>
<dbReference type="KEGG" id="ere:EUBREC_2981"/>
<name>C4ZI72_AGARV</name>
<sequence length="40" mass="4492">MNKEGQWSLQVCMLACKLANEHWTAQHKARIVAAQAAEKP</sequence>
<dbReference type="HOGENOM" id="CLU_3289879_0_0_9"/>
<evidence type="ECO:0000313" key="1">
    <source>
        <dbReference type="EMBL" id="ACR76709.1"/>
    </source>
</evidence>
<reference evidence="1 2" key="1">
    <citation type="journal article" date="2009" name="Proc. Natl. Acad. Sci. U.S.A.">
        <title>Characterizing a model human gut microbiota composed of members of its two dominant bacterial phyla.</title>
        <authorList>
            <person name="Mahowald M.A."/>
            <person name="Rey F.E."/>
            <person name="Seedorf H."/>
            <person name="Turnbaugh P.J."/>
            <person name="Fulton R.S."/>
            <person name="Wollam A."/>
            <person name="Shah N."/>
            <person name="Wang C."/>
            <person name="Magrini V."/>
            <person name="Wilson R.K."/>
            <person name="Cantarel B.L."/>
            <person name="Coutinho P.M."/>
            <person name="Henrissat B."/>
            <person name="Crock L.W."/>
            <person name="Russell A."/>
            <person name="Verberkmoes N.C."/>
            <person name="Hettich R.L."/>
            <person name="Gordon J.I."/>
        </authorList>
    </citation>
    <scope>NUCLEOTIDE SEQUENCE [LARGE SCALE GENOMIC DNA]</scope>
    <source>
        <strain evidence="2">ATCC 33656 / DSM 3377 / JCM 17463 / KCTC 5835 / LMG 30912 / VPI 0990</strain>
    </source>
</reference>
<dbReference type="AlphaFoldDB" id="C4ZI72"/>
<organism evidence="1 2">
    <name type="scientific">Agathobacter rectalis (strain ATCC 33656 / DSM 3377 / JCM 17463 / KCTC 5835 / VPI 0990)</name>
    <name type="common">Eubacterium rectale</name>
    <dbReference type="NCBI Taxonomy" id="515619"/>
    <lineage>
        <taxon>Bacteria</taxon>
        <taxon>Bacillati</taxon>
        <taxon>Bacillota</taxon>
        <taxon>Clostridia</taxon>
        <taxon>Lachnospirales</taxon>
        <taxon>Lachnospiraceae</taxon>
        <taxon>Agathobacter</taxon>
    </lineage>
</organism>
<dbReference type="STRING" id="515619.EUBREC_2981"/>